<organism evidence="3">
    <name type="scientific">Lotharella oceanica</name>
    <dbReference type="NCBI Taxonomy" id="641309"/>
    <lineage>
        <taxon>Eukaryota</taxon>
        <taxon>Sar</taxon>
        <taxon>Rhizaria</taxon>
        <taxon>Cercozoa</taxon>
        <taxon>Chlorarachniophyceae</taxon>
        <taxon>Lotharella</taxon>
    </lineage>
</organism>
<dbReference type="PANTHER" id="PTHR10742:SF410">
    <property type="entry name" value="LYSINE-SPECIFIC HISTONE DEMETHYLASE 2"/>
    <property type="match status" value="1"/>
</dbReference>
<dbReference type="EMBL" id="HBHP01006073">
    <property type="protein sequence ID" value="CAD9751562.1"/>
    <property type="molecule type" value="Transcribed_RNA"/>
</dbReference>
<evidence type="ECO:0000313" key="3">
    <source>
        <dbReference type="EMBL" id="CAD9751562.1"/>
    </source>
</evidence>
<dbReference type="Pfam" id="PF01593">
    <property type="entry name" value="Amino_oxidase"/>
    <property type="match status" value="1"/>
</dbReference>
<evidence type="ECO:0000256" key="1">
    <source>
        <dbReference type="SAM" id="MobiDB-lite"/>
    </source>
</evidence>
<accession>A0A7S2TIA5</accession>
<dbReference type="Gene3D" id="3.50.50.60">
    <property type="entry name" value="FAD/NAD(P)-binding domain"/>
    <property type="match status" value="1"/>
</dbReference>
<feature type="region of interest" description="Disordered" evidence="1">
    <location>
        <begin position="298"/>
        <end position="332"/>
    </location>
</feature>
<feature type="compositionally biased region" description="Basic and acidic residues" evidence="1">
    <location>
        <begin position="10"/>
        <end position="23"/>
    </location>
</feature>
<dbReference type="GO" id="GO:0016491">
    <property type="term" value="F:oxidoreductase activity"/>
    <property type="evidence" value="ECO:0007669"/>
    <property type="project" value="InterPro"/>
</dbReference>
<dbReference type="InterPro" id="IPR050281">
    <property type="entry name" value="Flavin_monoamine_oxidase"/>
</dbReference>
<feature type="domain" description="Amine oxidase" evidence="2">
    <location>
        <begin position="35"/>
        <end position="298"/>
    </location>
</feature>
<dbReference type="InterPro" id="IPR036188">
    <property type="entry name" value="FAD/NAD-bd_sf"/>
</dbReference>
<gene>
    <name evidence="3" type="ORF">LSP00402_LOCUS3766</name>
</gene>
<dbReference type="Gene3D" id="1.10.405.20">
    <property type="match status" value="1"/>
</dbReference>
<sequence length="534" mass="61941">MGAAACSARAEVDVEPQHHGPKKTDRICIVGAGPAGIHMASLLLRNGFRKVTLLEKSDRHGGKSYTITDNNGVPHELGTCYLYPHFKEVRALLDEYELDDQEVEINRRRRPGIFREARTYVGGGDKPECLNQWIFNESETKQIPNAVLKDLTPDILRSTSLYAKSRKYIKLHQKILGDYKYSVPGKPANMKDIDMTFEEFLKKHKLEELIPFFMYTHSALGFGLIDEIPTLYGLWWNTPELIDSILDLKKGKNSLSMMRDGFSLLWDTIVEKHDMDIIYNCDIKKITRNKKGVVVTTNVLEEPSTQAEDEKGDPDPAHDDGSSHPDEHDPIPGLRRVQTMTFDFLIVAAPVDAVMKCMDSTDKEKEIFSALQYYTLSTTLYESRLKEKELPVKFFPKRISQPYVSHMVRNSTRALNCWRPTQKKDRKVAYQFTNYHSNGMMDDQLRLTLIEDLRNWRENDIRVFKMMNWPYFPHFSQEAINKGYPWEIRKMQGENRTWYIGSSVCYESIHDCVRYNLDLMKYKHAMAIDDFSLF</sequence>
<dbReference type="PANTHER" id="PTHR10742">
    <property type="entry name" value="FLAVIN MONOAMINE OXIDASE"/>
    <property type="match status" value="1"/>
</dbReference>
<proteinExistence type="predicted"/>
<feature type="region of interest" description="Disordered" evidence="1">
    <location>
        <begin position="1"/>
        <end position="23"/>
    </location>
</feature>
<dbReference type="Gene3D" id="3.30.70.1990">
    <property type="match status" value="1"/>
</dbReference>
<protein>
    <recommendedName>
        <fullName evidence="2">Amine oxidase domain-containing protein</fullName>
    </recommendedName>
</protein>
<dbReference type="InterPro" id="IPR002937">
    <property type="entry name" value="Amino_oxidase"/>
</dbReference>
<name>A0A7S2TIA5_9EUKA</name>
<reference evidence="3" key="1">
    <citation type="submission" date="2021-01" db="EMBL/GenBank/DDBJ databases">
        <authorList>
            <person name="Corre E."/>
            <person name="Pelletier E."/>
            <person name="Niang G."/>
            <person name="Scheremetjew M."/>
            <person name="Finn R."/>
            <person name="Kale V."/>
            <person name="Holt S."/>
            <person name="Cochrane G."/>
            <person name="Meng A."/>
            <person name="Brown T."/>
            <person name="Cohen L."/>
        </authorList>
    </citation>
    <scope>NUCLEOTIDE SEQUENCE</scope>
    <source>
        <strain evidence="3">CCMP622</strain>
    </source>
</reference>
<feature type="compositionally biased region" description="Basic and acidic residues" evidence="1">
    <location>
        <begin position="313"/>
        <end position="330"/>
    </location>
</feature>
<dbReference type="SUPFAM" id="SSF51905">
    <property type="entry name" value="FAD/NAD(P)-binding domain"/>
    <property type="match status" value="1"/>
</dbReference>
<dbReference type="AlphaFoldDB" id="A0A7S2TIA5"/>
<evidence type="ECO:0000259" key="2">
    <source>
        <dbReference type="Pfam" id="PF01593"/>
    </source>
</evidence>
<dbReference type="PRINTS" id="PR00419">
    <property type="entry name" value="ADXRDTASE"/>
</dbReference>